<keyword evidence="4" id="KW-1185">Reference proteome</keyword>
<dbReference type="SUPFAM" id="SSF52374">
    <property type="entry name" value="Nucleotidylyl transferase"/>
    <property type="match status" value="1"/>
</dbReference>
<dbReference type="Pfam" id="PF13521">
    <property type="entry name" value="AAA_28"/>
    <property type="match status" value="1"/>
</dbReference>
<dbReference type="InterPro" id="IPR014729">
    <property type="entry name" value="Rossmann-like_a/b/a_fold"/>
</dbReference>
<dbReference type="InterPro" id="IPR027417">
    <property type="entry name" value="P-loop_NTPase"/>
</dbReference>
<dbReference type="Proteomes" id="UP001198163">
    <property type="component" value="Unassembled WGS sequence"/>
</dbReference>
<dbReference type="RefSeq" id="WP_230758267.1">
    <property type="nucleotide sequence ID" value="NZ_JAINWA010000003.1"/>
</dbReference>
<dbReference type="SUPFAM" id="SSF52540">
    <property type="entry name" value="P-loop containing nucleoside triphosphate hydrolases"/>
    <property type="match status" value="1"/>
</dbReference>
<reference evidence="3" key="1">
    <citation type="submission" date="2021-08" db="EMBL/GenBank/DDBJ databases">
        <title>Comparative analyses of Brucepasteria parasyntrophica and Teretinema zuelzerae.</title>
        <authorList>
            <person name="Song Y."/>
            <person name="Brune A."/>
        </authorList>
    </citation>
    <scope>NUCLEOTIDE SEQUENCE</scope>
    <source>
        <strain evidence="3">DSM 1903</strain>
    </source>
</reference>
<comment type="caution">
    <text evidence="3">The sequence shown here is derived from an EMBL/GenBank/DDBJ whole genome shotgun (WGS) entry which is preliminary data.</text>
</comment>
<dbReference type="InterPro" id="IPR004821">
    <property type="entry name" value="Cyt_trans-like"/>
</dbReference>
<dbReference type="NCBIfam" id="TIGR00125">
    <property type="entry name" value="cyt_tran_rel"/>
    <property type="match status" value="1"/>
</dbReference>
<dbReference type="Gene3D" id="3.40.50.620">
    <property type="entry name" value="HUPs"/>
    <property type="match status" value="1"/>
</dbReference>
<feature type="domain" description="Cytidyltransferase-like" evidence="1">
    <location>
        <begin position="6"/>
        <end position="51"/>
    </location>
</feature>
<dbReference type="PANTHER" id="PTHR37512:SF1">
    <property type="entry name" value="NADR_TTD14 AAA DOMAIN-CONTAINING PROTEIN"/>
    <property type="match status" value="1"/>
</dbReference>
<dbReference type="EMBL" id="JAINWA010000003">
    <property type="protein sequence ID" value="MCD1656003.1"/>
    <property type="molecule type" value="Genomic_DNA"/>
</dbReference>
<accession>A0AAE3EM45</accession>
<feature type="domain" description="NadR/Ttd14 AAA" evidence="2">
    <location>
        <begin position="156"/>
        <end position="313"/>
    </location>
</feature>
<evidence type="ECO:0000259" key="1">
    <source>
        <dbReference type="Pfam" id="PF01467"/>
    </source>
</evidence>
<protein>
    <submittedName>
        <fullName evidence="3">AAA family ATPase</fullName>
    </submittedName>
</protein>
<dbReference type="InterPro" id="IPR038727">
    <property type="entry name" value="NadR/Ttd14_AAA_dom"/>
</dbReference>
<evidence type="ECO:0000313" key="3">
    <source>
        <dbReference type="EMBL" id="MCD1656003.1"/>
    </source>
</evidence>
<dbReference type="InterPro" id="IPR052735">
    <property type="entry name" value="NAD_biosynth-regulator"/>
</dbReference>
<proteinExistence type="predicted"/>
<dbReference type="AlphaFoldDB" id="A0AAE3EM45"/>
<organism evidence="3 4">
    <name type="scientific">Teretinema zuelzerae</name>
    <dbReference type="NCBI Taxonomy" id="156"/>
    <lineage>
        <taxon>Bacteria</taxon>
        <taxon>Pseudomonadati</taxon>
        <taxon>Spirochaetota</taxon>
        <taxon>Spirochaetia</taxon>
        <taxon>Spirochaetales</taxon>
        <taxon>Treponemataceae</taxon>
        <taxon>Teretinema</taxon>
    </lineage>
</organism>
<evidence type="ECO:0000259" key="2">
    <source>
        <dbReference type="Pfam" id="PF13521"/>
    </source>
</evidence>
<name>A0AAE3EM45_9SPIR</name>
<gene>
    <name evidence="3" type="ORF">K7J14_14990</name>
</gene>
<dbReference type="Pfam" id="PF01467">
    <property type="entry name" value="CTP_transf_like"/>
    <property type="match status" value="1"/>
</dbReference>
<sequence length="323" mass="37375">MKIGLTLGKFAPFHKGHEYLISCALKEMDQVVVIVYNASETTKIPTYVRANWIKSIFPSVRIILAEDGPQETGYTKEIIDTQNKYLKNKLKHIKVDTFYSSEKYGEYVSTALKCKNRTIDIKREQFPICATEIRHNIVKYRSFLSPVVFNSIKPHYYFLGGPSTGKSTIALLAAQTLGGSYCEEYGRDYWMKHQTNHRLSMSDLEKIAFAQNEMELTRSNTETDYTFCDTNTITTLAYSIYYFNKSSKKLLQIVEKSLYKYKNVFLCNDDFPFEDTWDRSGIGSREKLQEINIELLHKYNIMYSLLSGTIENRIEQIKGVINA</sequence>
<dbReference type="Gene3D" id="3.40.50.300">
    <property type="entry name" value="P-loop containing nucleotide triphosphate hydrolases"/>
    <property type="match status" value="1"/>
</dbReference>
<dbReference type="GO" id="GO:0003824">
    <property type="term" value="F:catalytic activity"/>
    <property type="evidence" value="ECO:0007669"/>
    <property type="project" value="InterPro"/>
</dbReference>
<evidence type="ECO:0000313" key="4">
    <source>
        <dbReference type="Proteomes" id="UP001198163"/>
    </source>
</evidence>
<dbReference type="PANTHER" id="PTHR37512">
    <property type="entry name" value="TRIFUNCTIONAL NAD BIOSYNTHESIS/REGULATOR PROTEIN NADR"/>
    <property type="match status" value="1"/>
</dbReference>